<dbReference type="EMBL" id="AATLZG010000009">
    <property type="protein sequence ID" value="EFM8154061.1"/>
    <property type="molecule type" value="Genomic_DNA"/>
</dbReference>
<reference evidence="1 2" key="1">
    <citation type="submission" date="2020-02" db="EMBL/GenBank/DDBJ databases">
        <authorList>
            <consortium name="PulseNet: The National Subtyping Network for Foodborne Disease Surveillance"/>
            <person name="Tarr C.L."/>
            <person name="Trees E."/>
            <person name="Katz L.S."/>
            <person name="Carleton-Romer H.A."/>
            <person name="Stroika S."/>
            <person name="Kucerova Z."/>
            <person name="Roache K.F."/>
            <person name="Sabol A.L."/>
            <person name="Besser J."/>
            <person name="Gerner-Smidt P."/>
        </authorList>
    </citation>
    <scope>NUCLEOTIDE SEQUENCE [LARGE SCALE GENOMIC DNA]</scope>
    <source>
        <strain evidence="1 2">PNUSAE002719</strain>
    </source>
</reference>
<proteinExistence type="predicted"/>
<accession>A0A828NRL1</accession>
<evidence type="ECO:0000313" key="2">
    <source>
        <dbReference type="Proteomes" id="UP000555763"/>
    </source>
</evidence>
<dbReference type="AlphaFoldDB" id="A0A828NRL1"/>
<organism evidence="1 2">
    <name type="scientific">Escherichia coli</name>
    <dbReference type="NCBI Taxonomy" id="562"/>
    <lineage>
        <taxon>Bacteria</taxon>
        <taxon>Pseudomonadati</taxon>
        <taxon>Pseudomonadota</taxon>
        <taxon>Gammaproteobacteria</taxon>
        <taxon>Enterobacterales</taxon>
        <taxon>Enterobacteriaceae</taxon>
        <taxon>Escherichia</taxon>
    </lineage>
</organism>
<dbReference type="Proteomes" id="UP000555763">
    <property type="component" value="Unassembled WGS sequence"/>
</dbReference>
<sequence>MKDEYISAYRHRITVAALRRMKRKTGSNLLTVKRHDGELTTIEITEQFISQLLLRFEGVTRGEFGRKDGETAIRTAYQDAVGINRHGEYLTESGKLIIDELLNECIDYIKEGHITGCVNH</sequence>
<comment type="caution">
    <text evidence="1">The sequence shown here is derived from an EMBL/GenBank/DDBJ whole genome shotgun (WGS) entry which is preliminary data.</text>
</comment>
<protein>
    <submittedName>
        <fullName evidence="1">Uncharacterized protein</fullName>
    </submittedName>
</protein>
<gene>
    <name evidence="1" type="ORF">A5U30_001656</name>
</gene>
<name>A0A828NRL1_ECOLX</name>
<evidence type="ECO:0000313" key="1">
    <source>
        <dbReference type="EMBL" id="EFM8154061.1"/>
    </source>
</evidence>